<dbReference type="SUPFAM" id="SSF55874">
    <property type="entry name" value="ATPase domain of HSP90 chaperone/DNA topoisomerase II/histidine kinase"/>
    <property type="match status" value="1"/>
</dbReference>
<dbReference type="GO" id="GO:0005524">
    <property type="term" value="F:ATP binding"/>
    <property type="evidence" value="ECO:0007669"/>
    <property type="project" value="UniProtKB-KW"/>
</dbReference>
<dbReference type="AlphaFoldDB" id="A0A3N2B8Y2"/>
<reference evidence="11 12" key="1">
    <citation type="submission" date="2018-11" db="EMBL/GenBank/DDBJ databases">
        <title>Sequencing the genomes of 1000 actinobacteria strains.</title>
        <authorList>
            <person name="Klenk H.-P."/>
        </authorList>
    </citation>
    <scope>NUCLEOTIDE SEQUENCE [LARGE SCALE GENOMIC DNA]</scope>
    <source>
        <strain evidence="11 12">DSM 11294</strain>
    </source>
</reference>
<accession>A0A3N2B8Y2</accession>
<evidence type="ECO:0000256" key="2">
    <source>
        <dbReference type="ARBA" id="ARBA00012438"/>
    </source>
</evidence>
<dbReference type="InterPro" id="IPR050482">
    <property type="entry name" value="Sensor_HK_TwoCompSys"/>
</dbReference>
<dbReference type="InterPro" id="IPR011712">
    <property type="entry name" value="Sig_transdc_His_kin_sub3_dim/P"/>
</dbReference>
<keyword evidence="6 11" id="KW-0418">Kinase</keyword>
<proteinExistence type="predicted"/>
<evidence type="ECO:0000256" key="9">
    <source>
        <dbReference type="SAM" id="Phobius"/>
    </source>
</evidence>
<dbReference type="RefSeq" id="WP_123302401.1">
    <property type="nucleotide sequence ID" value="NZ_RKHK01000001.1"/>
</dbReference>
<dbReference type="Pfam" id="PF07730">
    <property type="entry name" value="HisKA_3"/>
    <property type="match status" value="1"/>
</dbReference>
<comment type="caution">
    <text evidence="11">The sequence shown here is derived from an EMBL/GenBank/DDBJ whole genome shotgun (WGS) entry which is preliminary data.</text>
</comment>
<sequence length="390" mass="42001">MTRFGFSDAATWARSEHAVPQWTRWAITVGFALLFALEASAYFFQLEAADQASLVSSALTSALVILTAWQPALGGLLYLVGAFAVLGWTDPATFSIGIVLVAALVAYACTKPARIVLLAIAAGWPWLAVMARESVIWLDAVVMSAFIAGAVGIGLAFRRMSSTMNRMAADYEAARKEALAKERRRLAAELHDIVGHGLTVIAMQSRALEFISDAEERRRSHRAIGDAAQQTAGDMRRLLAVLHDDDSRPGSQRAATSGSLRARVAHFVDHLTSTGISTKATWSGARELPQSIEVNLVRIAQEATTNILKHGARPGHAEFIITFGEQEVEMIICNEIAPSSTTSGRTRKSPSPGSGFGLLGLTERATLFGGTLDTSVEDQTWTLRVALPLR</sequence>
<dbReference type="OrthoDB" id="3253720at2"/>
<keyword evidence="7" id="KW-0067">ATP-binding</keyword>
<feature type="transmembrane region" description="Helical" evidence="9">
    <location>
        <begin position="92"/>
        <end position="108"/>
    </location>
</feature>
<feature type="transmembrane region" description="Helical" evidence="9">
    <location>
        <begin position="115"/>
        <end position="131"/>
    </location>
</feature>
<dbReference type="Gene3D" id="1.20.5.1930">
    <property type="match status" value="1"/>
</dbReference>
<dbReference type="InterPro" id="IPR036890">
    <property type="entry name" value="HATPase_C_sf"/>
</dbReference>
<organism evidence="11 12">
    <name type="scientific">Bogoriella caseilytica</name>
    <dbReference type="NCBI Taxonomy" id="56055"/>
    <lineage>
        <taxon>Bacteria</taxon>
        <taxon>Bacillati</taxon>
        <taxon>Actinomycetota</taxon>
        <taxon>Actinomycetes</taxon>
        <taxon>Micrococcales</taxon>
        <taxon>Bogoriellaceae</taxon>
        <taxon>Bogoriella</taxon>
    </lineage>
</organism>
<keyword evidence="9" id="KW-1133">Transmembrane helix</keyword>
<dbReference type="EMBL" id="RKHK01000001">
    <property type="protein sequence ID" value="ROR71717.1"/>
    <property type="molecule type" value="Genomic_DNA"/>
</dbReference>
<keyword evidence="4" id="KW-0808">Transferase</keyword>
<protein>
    <recommendedName>
        <fullName evidence="2">histidine kinase</fullName>
        <ecNumber evidence="2">2.7.13.3</ecNumber>
    </recommendedName>
</protein>
<evidence type="ECO:0000256" key="7">
    <source>
        <dbReference type="ARBA" id="ARBA00022840"/>
    </source>
</evidence>
<feature type="transmembrane region" description="Helical" evidence="9">
    <location>
        <begin position="25"/>
        <end position="46"/>
    </location>
</feature>
<keyword evidence="5" id="KW-0547">Nucleotide-binding</keyword>
<name>A0A3N2B8Y2_9MICO</name>
<evidence type="ECO:0000313" key="11">
    <source>
        <dbReference type="EMBL" id="ROR71717.1"/>
    </source>
</evidence>
<comment type="catalytic activity">
    <reaction evidence="1">
        <text>ATP + protein L-histidine = ADP + protein N-phospho-L-histidine.</text>
        <dbReference type="EC" id="2.7.13.3"/>
    </reaction>
</comment>
<dbReference type="GO" id="GO:0016020">
    <property type="term" value="C:membrane"/>
    <property type="evidence" value="ECO:0007669"/>
    <property type="project" value="InterPro"/>
</dbReference>
<feature type="transmembrane region" description="Helical" evidence="9">
    <location>
        <begin position="58"/>
        <end position="86"/>
    </location>
</feature>
<keyword evidence="9" id="KW-0812">Transmembrane</keyword>
<evidence type="ECO:0000256" key="5">
    <source>
        <dbReference type="ARBA" id="ARBA00022741"/>
    </source>
</evidence>
<evidence type="ECO:0000256" key="8">
    <source>
        <dbReference type="ARBA" id="ARBA00023012"/>
    </source>
</evidence>
<feature type="domain" description="Signal transduction histidine kinase subgroup 3 dimerisation and phosphoacceptor" evidence="10">
    <location>
        <begin position="182"/>
        <end position="245"/>
    </location>
</feature>
<dbReference type="PANTHER" id="PTHR24421:SF10">
    <property type="entry name" value="NITRATE_NITRITE SENSOR PROTEIN NARQ"/>
    <property type="match status" value="1"/>
</dbReference>
<feature type="transmembrane region" description="Helical" evidence="9">
    <location>
        <begin position="137"/>
        <end position="157"/>
    </location>
</feature>
<evidence type="ECO:0000256" key="1">
    <source>
        <dbReference type="ARBA" id="ARBA00000085"/>
    </source>
</evidence>
<evidence type="ECO:0000259" key="10">
    <source>
        <dbReference type="Pfam" id="PF07730"/>
    </source>
</evidence>
<dbReference type="CDD" id="cd16917">
    <property type="entry name" value="HATPase_UhpB-NarQ-NarX-like"/>
    <property type="match status" value="1"/>
</dbReference>
<keyword evidence="8" id="KW-0902">Two-component regulatory system</keyword>
<evidence type="ECO:0000256" key="4">
    <source>
        <dbReference type="ARBA" id="ARBA00022679"/>
    </source>
</evidence>
<keyword evidence="9" id="KW-0472">Membrane</keyword>
<evidence type="ECO:0000256" key="6">
    <source>
        <dbReference type="ARBA" id="ARBA00022777"/>
    </source>
</evidence>
<dbReference type="GO" id="GO:0046983">
    <property type="term" value="F:protein dimerization activity"/>
    <property type="evidence" value="ECO:0007669"/>
    <property type="project" value="InterPro"/>
</dbReference>
<gene>
    <name evidence="11" type="ORF">EDD31_0054</name>
</gene>
<dbReference type="PANTHER" id="PTHR24421">
    <property type="entry name" value="NITRATE/NITRITE SENSOR PROTEIN NARX-RELATED"/>
    <property type="match status" value="1"/>
</dbReference>
<evidence type="ECO:0000313" key="12">
    <source>
        <dbReference type="Proteomes" id="UP000280668"/>
    </source>
</evidence>
<keyword evidence="12" id="KW-1185">Reference proteome</keyword>
<dbReference type="Gene3D" id="3.30.565.10">
    <property type="entry name" value="Histidine kinase-like ATPase, C-terminal domain"/>
    <property type="match status" value="1"/>
</dbReference>
<dbReference type="Proteomes" id="UP000280668">
    <property type="component" value="Unassembled WGS sequence"/>
</dbReference>
<dbReference type="GO" id="GO:0000155">
    <property type="term" value="F:phosphorelay sensor kinase activity"/>
    <property type="evidence" value="ECO:0007669"/>
    <property type="project" value="InterPro"/>
</dbReference>
<evidence type="ECO:0000256" key="3">
    <source>
        <dbReference type="ARBA" id="ARBA00022553"/>
    </source>
</evidence>
<keyword evidence="3" id="KW-0597">Phosphoprotein</keyword>
<dbReference type="EC" id="2.7.13.3" evidence="2"/>